<dbReference type="Proteomes" id="UP000231701">
    <property type="component" value="Chromosome"/>
</dbReference>
<reference evidence="1 2" key="1">
    <citation type="submission" date="2016-12" db="EMBL/GenBank/DDBJ databases">
        <title>Isolation and genomic insights into novel planktonic Zetaproteobacteria from stratified waters of the Chesapeake Bay.</title>
        <authorList>
            <person name="McAllister S.M."/>
            <person name="Kato S."/>
            <person name="Chan C.S."/>
            <person name="Chiu B.K."/>
            <person name="Field E.K."/>
        </authorList>
    </citation>
    <scope>NUCLEOTIDE SEQUENCE [LARGE SCALE GENOMIC DNA]</scope>
    <source>
        <strain evidence="1 2">CP-5</strain>
    </source>
</reference>
<proteinExistence type="predicted"/>
<dbReference type="KEGG" id="maes:Ga0123461_1221"/>
<organism evidence="1 2">
    <name type="scientific">Mariprofundus aestuarium</name>
    <dbReference type="NCBI Taxonomy" id="1921086"/>
    <lineage>
        <taxon>Bacteria</taxon>
        <taxon>Pseudomonadati</taxon>
        <taxon>Pseudomonadota</taxon>
        <taxon>Candidatius Mariprofundia</taxon>
        <taxon>Mariprofundales</taxon>
        <taxon>Mariprofundaceae</taxon>
        <taxon>Mariprofundus</taxon>
    </lineage>
</organism>
<evidence type="ECO:0000313" key="2">
    <source>
        <dbReference type="Proteomes" id="UP000231701"/>
    </source>
</evidence>
<protein>
    <submittedName>
        <fullName evidence="1">Uncharacterized protein</fullName>
    </submittedName>
</protein>
<dbReference type="AlphaFoldDB" id="A0A2K8KXF7"/>
<sequence>MTIQINMRFYCHDLKGFLKAIGTYFNHPGDHISSLGVLFDQLEKENRSVLLILHNFDELWSEKTLKDGYNAGFIDDLNRLREREITLLCVTEQRDTPLQAGGSKLDATPLPLPEVTKPQLLAELQRRPLPVATSELPALAEWLLKQKAPYSQLDAFDAEWYSLRMWQE</sequence>
<evidence type="ECO:0000313" key="1">
    <source>
        <dbReference type="EMBL" id="ATX79640.1"/>
    </source>
</evidence>
<gene>
    <name evidence="1" type="ORF">Ga0123461_1221</name>
</gene>
<dbReference type="RefSeq" id="WP_157819253.1">
    <property type="nucleotide sequence ID" value="NZ_CP018799.1"/>
</dbReference>
<dbReference type="OrthoDB" id="5295899at2"/>
<keyword evidence="2" id="KW-1185">Reference proteome</keyword>
<name>A0A2K8KXF7_MARES</name>
<accession>A0A2K8KXF7</accession>
<dbReference type="EMBL" id="CP018799">
    <property type="protein sequence ID" value="ATX79640.1"/>
    <property type="molecule type" value="Genomic_DNA"/>
</dbReference>